<dbReference type="HAMAP" id="MF_01589">
    <property type="entry name" value="Cx_SAM_synthase"/>
    <property type="match status" value="1"/>
</dbReference>
<dbReference type="NCBIfam" id="TIGR00740">
    <property type="entry name" value="carboxy-S-adenosyl-L-methionine synthase CmoA"/>
    <property type="match status" value="1"/>
</dbReference>
<name>A0ABV8V1X0_9GAMM</name>
<comment type="caution">
    <text evidence="3">Lacks conserved residue(s) required for the propagation of feature annotation.</text>
</comment>
<comment type="similarity">
    <text evidence="3">Belongs to the class I-like SAM-binding methyltransferase superfamily. Cx-SAM synthase family.</text>
</comment>
<dbReference type="PANTHER" id="PTHR43861">
    <property type="entry name" value="TRANS-ACONITATE 2-METHYLTRANSFERASE-RELATED"/>
    <property type="match status" value="1"/>
</dbReference>
<dbReference type="GO" id="GO:0016740">
    <property type="term" value="F:transferase activity"/>
    <property type="evidence" value="ECO:0007669"/>
    <property type="project" value="UniProtKB-KW"/>
</dbReference>
<feature type="binding site" evidence="3">
    <location>
        <position position="200"/>
    </location>
    <ligand>
        <name>S-adenosyl-L-methionine</name>
        <dbReference type="ChEBI" id="CHEBI:59789"/>
    </ligand>
</feature>
<accession>A0ABV8V1X0</accession>
<dbReference type="RefSeq" id="WP_290264008.1">
    <property type="nucleotide sequence ID" value="NZ_JAUFQG010000006.1"/>
</dbReference>
<feature type="binding site" evidence="3">
    <location>
        <begin position="65"/>
        <end position="67"/>
    </location>
    <ligand>
        <name>S-adenosyl-L-methionine</name>
        <dbReference type="ChEBI" id="CHEBI:59789"/>
    </ligand>
</feature>
<dbReference type="InterPro" id="IPR005271">
    <property type="entry name" value="CmoA"/>
</dbReference>
<dbReference type="Pfam" id="PF13649">
    <property type="entry name" value="Methyltransf_25"/>
    <property type="match status" value="1"/>
</dbReference>
<feature type="binding site" evidence="3">
    <location>
        <position position="40"/>
    </location>
    <ligand>
        <name>S-adenosyl-L-methionine</name>
        <dbReference type="ChEBI" id="CHEBI:59789"/>
    </ligand>
</feature>
<dbReference type="SUPFAM" id="SSF53335">
    <property type="entry name" value="S-adenosyl-L-methionine-dependent methyltransferases"/>
    <property type="match status" value="1"/>
</dbReference>
<keyword evidence="2 3" id="KW-0949">S-adenosyl-L-methionine</keyword>
<feature type="binding site" evidence="3">
    <location>
        <begin position="90"/>
        <end position="91"/>
    </location>
    <ligand>
        <name>S-adenosyl-L-methionine</name>
        <dbReference type="ChEBI" id="CHEBI:59789"/>
    </ligand>
</feature>
<evidence type="ECO:0000256" key="2">
    <source>
        <dbReference type="ARBA" id="ARBA00022691"/>
    </source>
</evidence>
<dbReference type="NCBIfam" id="NF011995">
    <property type="entry name" value="PRK15451.1"/>
    <property type="match status" value="1"/>
</dbReference>
<dbReference type="PIRSF" id="PIRSF006325">
    <property type="entry name" value="MeTrfase_bac"/>
    <property type="match status" value="1"/>
</dbReference>
<organism evidence="5 6">
    <name type="scientific">Simiduia curdlanivorans</name>
    <dbReference type="NCBI Taxonomy" id="1492769"/>
    <lineage>
        <taxon>Bacteria</taxon>
        <taxon>Pseudomonadati</taxon>
        <taxon>Pseudomonadota</taxon>
        <taxon>Gammaproteobacteria</taxon>
        <taxon>Cellvibrionales</taxon>
        <taxon>Cellvibrionaceae</taxon>
        <taxon>Simiduia</taxon>
    </lineage>
</organism>
<evidence type="ECO:0000313" key="6">
    <source>
        <dbReference type="Proteomes" id="UP001595840"/>
    </source>
</evidence>
<comment type="function">
    <text evidence="3">Catalyzes the conversion of S-adenosyl-L-methionine (SAM) to carboxy-S-adenosyl-L-methionine (Cx-SAM).</text>
</comment>
<dbReference type="PANTHER" id="PTHR43861:SF2">
    <property type="entry name" value="CARBOXY-S-ADENOSYL-L-METHIONINE SYNTHASE"/>
    <property type="match status" value="1"/>
</dbReference>
<comment type="subunit">
    <text evidence="3">Homodimer.</text>
</comment>
<dbReference type="Proteomes" id="UP001595840">
    <property type="component" value="Unassembled WGS sequence"/>
</dbReference>
<evidence type="ECO:0000313" key="5">
    <source>
        <dbReference type="EMBL" id="MFC4361895.1"/>
    </source>
</evidence>
<comment type="catalytic activity">
    <reaction evidence="3">
        <text>prephenate + S-adenosyl-L-methionine = carboxy-S-adenosyl-L-methionine + 3-phenylpyruvate + H2O</text>
        <dbReference type="Rhea" id="RHEA:51692"/>
        <dbReference type="ChEBI" id="CHEBI:15377"/>
        <dbReference type="ChEBI" id="CHEBI:18005"/>
        <dbReference type="ChEBI" id="CHEBI:29934"/>
        <dbReference type="ChEBI" id="CHEBI:59789"/>
        <dbReference type="ChEBI" id="CHEBI:134278"/>
    </reaction>
</comment>
<feature type="binding site" evidence="3">
    <location>
        <position position="133"/>
    </location>
    <ligand>
        <name>S-adenosyl-L-methionine</name>
        <dbReference type="ChEBI" id="CHEBI:59789"/>
    </ligand>
</feature>
<gene>
    <name evidence="3 5" type="primary">cmoA</name>
    <name evidence="5" type="ORF">ACFOX3_06245</name>
</gene>
<protein>
    <recommendedName>
        <fullName evidence="3">Carboxy-S-adenosyl-L-methionine synthase</fullName>
        <shortName evidence="3">Cx-SAM synthase</shortName>
        <ecNumber evidence="3">2.1.3.-</ecNumber>
    </recommendedName>
</protein>
<dbReference type="InterPro" id="IPR029063">
    <property type="entry name" value="SAM-dependent_MTases_sf"/>
</dbReference>
<evidence type="ECO:0000256" key="3">
    <source>
        <dbReference type="HAMAP-Rule" id="MF_01589"/>
    </source>
</evidence>
<sequence length="244" mass="27170">MTQPKDDLYANPLQDLASFRFDQGVVNVFPDMIKRSVPGYTTIISMIGDLAERYAQADSTCYDLGCSLGAATLAMRHRIRSANCRIVAIDNSPAMIERCQLVVQADSGEVPVSLLCGNLQELQLEPASVVVLNFTLQFIDLAEREQILAKIYRALLPGGVLILSEKVAFNDTPHQDLMIELHHNFKRANGYSDLEIAQKRTALENVLIPETLEVHRNRLKRAGFGSSDVWFQCFNFASLIAIKA</sequence>
<dbReference type="CDD" id="cd02440">
    <property type="entry name" value="AdoMet_MTases"/>
    <property type="match status" value="1"/>
</dbReference>
<dbReference type="EMBL" id="JBHSCX010000004">
    <property type="protein sequence ID" value="MFC4361895.1"/>
    <property type="molecule type" value="Genomic_DNA"/>
</dbReference>
<dbReference type="InterPro" id="IPR041698">
    <property type="entry name" value="Methyltransf_25"/>
</dbReference>
<keyword evidence="1 3" id="KW-0808">Transferase</keyword>
<proteinExistence type="inferred from homology"/>
<evidence type="ECO:0000259" key="4">
    <source>
        <dbReference type="Pfam" id="PF13649"/>
    </source>
</evidence>
<evidence type="ECO:0000256" key="1">
    <source>
        <dbReference type="ARBA" id="ARBA00022679"/>
    </source>
</evidence>
<dbReference type="Gene3D" id="3.40.50.150">
    <property type="entry name" value="Vaccinia Virus protein VP39"/>
    <property type="match status" value="1"/>
</dbReference>
<dbReference type="EC" id="2.1.3.-" evidence="3"/>
<keyword evidence="6" id="KW-1185">Reference proteome</keyword>
<reference evidence="6" key="1">
    <citation type="journal article" date="2019" name="Int. J. Syst. Evol. Microbiol.">
        <title>The Global Catalogue of Microorganisms (GCM) 10K type strain sequencing project: providing services to taxonomists for standard genome sequencing and annotation.</title>
        <authorList>
            <consortium name="The Broad Institute Genomics Platform"/>
            <consortium name="The Broad Institute Genome Sequencing Center for Infectious Disease"/>
            <person name="Wu L."/>
            <person name="Ma J."/>
        </authorList>
    </citation>
    <scope>NUCLEOTIDE SEQUENCE [LARGE SCALE GENOMIC DNA]</scope>
    <source>
        <strain evidence="6">CECT 8570</strain>
    </source>
</reference>
<feature type="domain" description="Methyltransferase" evidence="4">
    <location>
        <begin position="63"/>
        <end position="159"/>
    </location>
</feature>
<comment type="caution">
    <text evidence="5">The sequence shown here is derived from an EMBL/GenBank/DDBJ whole genome shotgun (WGS) entry which is preliminary data.</text>
</comment>